<dbReference type="EMBL" id="CP014230">
    <property type="protein sequence ID" value="AMD92621.1"/>
    <property type="molecule type" value="Genomic_DNA"/>
</dbReference>
<dbReference type="OrthoDB" id="5430121at2"/>
<protein>
    <submittedName>
        <fullName evidence="1">Biotin attachment protein</fullName>
    </submittedName>
</protein>
<name>A0A0X8JPT6_9BACT</name>
<dbReference type="SUPFAM" id="SSF51230">
    <property type="entry name" value="Single hybrid motif"/>
    <property type="match status" value="1"/>
</dbReference>
<evidence type="ECO:0000313" key="2">
    <source>
        <dbReference type="Proteomes" id="UP000063964"/>
    </source>
</evidence>
<accession>A0A0X8JPT6</accession>
<dbReference type="InterPro" id="IPR011053">
    <property type="entry name" value="Single_hybrid_motif"/>
</dbReference>
<reference evidence="2" key="1">
    <citation type="submission" date="2016-02" db="EMBL/GenBank/DDBJ databases">
        <authorList>
            <person name="Holder M.E."/>
            <person name="Ajami N.J."/>
            <person name="Petrosino J.F."/>
        </authorList>
    </citation>
    <scope>NUCLEOTIDE SEQUENCE [LARGE SCALE GENOMIC DNA]</scope>
    <source>
        <strain evidence="2">DSM 12838</strain>
    </source>
</reference>
<sequence>MIDVKELLRELREEPYEKVVIRAPHCGRVEFVASEPGARVTGPGGTWKEKPGTLLARLEREKSIRPLHAPQKGELMSLAEVQNGQFVQAGQELMTIRHFLTRDEVVARILRRSLSLFLAPEKGKYYFYPDVDIKIKTKGSQTVQVEDGMDLFILSRMKRETAVRYTGPAGIIYAVYFETNDSVDRDSPLIGVCPEDHLSEIQEVVARVQSDWEERDG</sequence>
<dbReference type="Gene3D" id="2.40.50.100">
    <property type="match status" value="2"/>
</dbReference>
<dbReference type="AlphaFoldDB" id="A0A0X8JPT6"/>
<gene>
    <name evidence="1" type="ORF">AXF15_05510</name>
</gene>
<dbReference type="KEGG" id="doa:AXF15_05510"/>
<evidence type="ECO:0000313" key="1">
    <source>
        <dbReference type="EMBL" id="AMD92621.1"/>
    </source>
</evidence>
<dbReference type="RefSeq" id="WP_066604439.1">
    <property type="nucleotide sequence ID" value="NZ_CP014230.1"/>
</dbReference>
<proteinExistence type="predicted"/>
<dbReference type="STRING" id="888061.AXF15_05510"/>
<organism evidence="1 2">
    <name type="scientific">Desulfomicrobium orale DSM 12838</name>
    <dbReference type="NCBI Taxonomy" id="888061"/>
    <lineage>
        <taxon>Bacteria</taxon>
        <taxon>Pseudomonadati</taxon>
        <taxon>Thermodesulfobacteriota</taxon>
        <taxon>Desulfovibrionia</taxon>
        <taxon>Desulfovibrionales</taxon>
        <taxon>Desulfomicrobiaceae</taxon>
        <taxon>Desulfomicrobium</taxon>
    </lineage>
</organism>
<keyword evidence="2" id="KW-1185">Reference proteome</keyword>
<dbReference type="Proteomes" id="UP000063964">
    <property type="component" value="Chromosome"/>
</dbReference>